<sequence length="62" mass="6788">MSNQMLASNLLEDLSLDQQQSLAGGQTFDDGDDEGGNTRLGTGETRRYRIRSVSIVSVRKLS</sequence>
<feature type="region of interest" description="Disordered" evidence="1">
    <location>
        <begin position="21"/>
        <end position="45"/>
    </location>
</feature>
<dbReference type="Proteomes" id="UP000217507">
    <property type="component" value="Chromosome"/>
</dbReference>
<evidence type="ECO:0000313" key="2">
    <source>
        <dbReference type="EMBL" id="BAY72175.1"/>
    </source>
</evidence>
<dbReference type="AlphaFoldDB" id="A0A1Z4KT16"/>
<name>A0A1Z4KT16_ANAVA</name>
<evidence type="ECO:0000256" key="1">
    <source>
        <dbReference type="SAM" id="MobiDB-lite"/>
    </source>
</evidence>
<dbReference type="EMBL" id="AP018216">
    <property type="protein sequence ID" value="BAY72175.1"/>
    <property type="molecule type" value="Genomic_DNA"/>
</dbReference>
<organism evidence="2 3">
    <name type="scientific">Trichormus variabilis NIES-23</name>
    <dbReference type="NCBI Taxonomy" id="1973479"/>
    <lineage>
        <taxon>Bacteria</taxon>
        <taxon>Bacillati</taxon>
        <taxon>Cyanobacteriota</taxon>
        <taxon>Cyanophyceae</taxon>
        <taxon>Nostocales</taxon>
        <taxon>Nostocaceae</taxon>
        <taxon>Trichormus</taxon>
    </lineage>
</organism>
<protein>
    <submittedName>
        <fullName evidence="2">Uncharacterized protein</fullName>
    </submittedName>
</protein>
<reference evidence="2 3" key="1">
    <citation type="submission" date="2017-06" db="EMBL/GenBank/DDBJ databases">
        <title>Genome sequencing of cyanobaciteial culture collection at National Institute for Environmental Studies (NIES).</title>
        <authorList>
            <person name="Hirose Y."/>
            <person name="Shimura Y."/>
            <person name="Fujisawa T."/>
            <person name="Nakamura Y."/>
            <person name="Kawachi M."/>
        </authorList>
    </citation>
    <scope>NUCLEOTIDE SEQUENCE [LARGE SCALE GENOMIC DNA]</scope>
    <source>
        <strain evidence="2 3">NIES-23</strain>
    </source>
</reference>
<evidence type="ECO:0000313" key="3">
    <source>
        <dbReference type="Proteomes" id="UP000217507"/>
    </source>
</evidence>
<proteinExistence type="predicted"/>
<gene>
    <name evidence="2" type="ORF">NIES23_49990</name>
</gene>
<accession>A0A1Z4KT16</accession>